<keyword evidence="3" id="KW-1185">Reference proteome</keyword>
<feature type="compositionally biased region" description="Low complexity" evidence="1">
    <location>
        <begin position="1142"/>
        <end position="1158"/>
    </location>
</feature>
<feature type="region of interest" description="Disordered" evidence="1">
    <location>
        <begin position="184"/>
        <end position="290"/>
    </location>
</feature>
<accession>A0AAF0YBI6</accession>
<evidence type="ECO:0000313" key="2">
    <source>
        <dbReference type="EMBL" id="WOO83437.1"/>
    </source>
</evidence>
<proteinExistence type="predicted"/>
<dbReference type="EMBL" id="CP086718">
    <property type="protein sequence ID" value="WOO83437.1"/>
    <property type="molecule type" value="Genomic_DNA"/>
</dbReference>
<feature type="region of interest" description="Disordered" evidence="1">
    <location>
        <begin position="1084"/>
        <end position="1177"/>
    </location>
</feature>
<dbReference type="GeneID" id="87810137"/>
<feature type="compositionally biased region" description="Low complexity" evidence="1">
    <location>
        <begin position="991"/>
        <end position="1003"/>
    </location>
</feature>
<evidence type="ECO:0000313" key="3">
    <source>
        <dbReference type="Proteomes" id="UP000827549"/>
    </source>
</evidence>
<feature type="compositionally biased region" description="Basic and acidic residues" evidence="1">
    <location>
        <begin position="636"/>
        <end position="647"/>
    </location>
</feature>
<dbReference type="Proteomes" id="UP000827549">
    <property type="component" value="Chromosome 5"/>
</dbReference>
<feature type="compositionally biased region" description="Basic and acidic residues" evidence="1">
    <location>
        <begin position="702"/>
        <end position="728"/>
    </location>
</feature>
<feature type="region of interest" description="Disordered" evidence="1">
    <location>
        <begin position="1"/>
        <end position="159"/>
    </location>
</feature>
<reference evidence="2" key="1">
    <citation type="submission" date="2023-10" db="EMBL/GenBank/DDBJ databases">
        <authorList>
            <person name="Noh H."/>
        </authorList>
    </citation>
    <scope>NUCLEOTIDE SEQUENCE</scope>
    <source>
        <strain evidence="2">DUCC4014</strain>
    </source>
</reference>
<feature type="compositionally biased region" description="Polar residues" evidence="1">
    <location>
        <begin position="516"/>
        <end position="527"/>
    </location>
</feature>
<feature type="compositionally biased region" description="Low complexity" evidence="1">
    <location>
        <begin position="64"/>
        <end position="87"/>
    </location>
</feature>
<feature type="compositionally biased region" description="Basic and acidic residues" evidence="1">
    <location>
        <begin position="499"/>
        <end position="512"/>
    </location>
</feature>
<feature type="compositionally biased region" description="Low complexity" evidence="1">
    <location>
        <begin position="420"/>
        <end position="429"/>
    </location>
</feature>
<name>A0AAF0YBI6_9TREE</name>
<feature type="compositionally biased region" description="Polar residues" evidence="1">
    <location>
        <begin position="1392"/>
        <end position="1404"/>
    </location>
</feature>
<feature type="compositionally biased region" description="Low complexity" evidence="1">
    <location>
        <begin position="184"/>
        <end position="216"/>
    </location>
</feature>
<feature type="compositionally biased region" description="Basic and acidic residues" evidence="1">
    <location>
        <begin position="565"/>
        <end position="601"/>
    </location>
</feature>
<dbReference type="RefSeq" id="XP_062629463.1">
    <property type="nucleotide sequence ID" value="XM_062773479.1"/>
</dbReference>
<feature type="compositionally biased region" description="Acidic residues" evidence="1">
    <location>
        <begin position="340"/>
        <end position="349"/>
    </location>
</feature>
<feature type="compositionally biased region" description="Pro residues" evidence="1">
    <location>
        <begin position="471"/>
        <end position="483"/>
    </location>
</feature>
<protein>
    <submittedName>
        <fullName evidence="2">Uncharacterized protein</fullName>
    </submittedName>
</protein>
<feature type="compositionally biased region" description="Polar residues" evidence="1">
    <location>
        <begin position="7"/>
        <end position="22"/>
    </location>
</feature>
<feature type="compositionally biased region" description="Low complexity" evidence="1">
    <location>
        <begin position="138"/>
        <end position="153"/>
    </location>
</feature>
<feature type="compositionally biased region" description="Polar residues" evidence="1">
    <location>
        <begin position="1163"/>
        <end position="1174"/>
    </location>
</feature>
<feature type="region of interest" description="Disordered" evidence="1">
    <location>
        <begin position="333"/>
        <end position="764"/>
    </location>
</feature>
<feature type="region of interest" description="Disordered" evidence="1">
    <location>
        <begin position="1392"/>
        <end position="1413"/>
    </location>
</feature>
<feature type="region of interest" description="Disordered" evidence="1">
    <location>
        <begin position="960"/>
        <end position="1012"/>
    </location>
</feature>
<sequence length="1413" mass="147331">MNPSPSPLQDSPNPDPITSTDATVKLDSEGGKSPAGVVTPNGDHNASPNANGAADGAASELGKATETAAAPAAEAAVAPSAGEVAASTTRPEADDATPEPAASANAIDIGDNVPARDGEATPAIGSPAVVSATLARVPTPSSRTSTPPLTAAATKKKFSSVSVNKEFLSKAASPVPAPAKLAAPIQSTSSKLLSTKLTTVPSSKPSASPKPAGAASTTGPSVASPWAKPALPAGEPAPTPLQHPAPTRGHNLPNVAMGSGHGLGSAARRAWGHVGGDGRRGGPPPLSREFPTAKEVADGKRVAMLNAQAVAQAEAAHNQAILAGLNEFTHLEPNAHRWDEEDEDDDVMDFGDGQTYSTREDRRSPDTKQDQPVTKSERFGEDFDRSWPRSAPAETRPPRQDYPRALFNASSNRLESHPRQSSAPQSQPPKLMSRDAPPHAGAGPERPLPPHLAERPLPPHLAGSAGSAPQPSHPPSSGPPPSARPSWRGQPERPPPFAGHREQARPEHHEPPHVAQPTTGLHRTTSGQAQPPPQVSPVVSAKGLPSTEPPSEPVVAEVQAAEMHSAAEKARLRRMQEEADREAAAERARQKARELAERFGDKSASVTSPPTTVAALPKPPPPPGLGKPQVTIASRPRPEQAGPERRPSVGVAQPAQPAQPAPETAPTAPADRASSWRRSAPLPEPQAQPQAKPRRPSSNADHPAEGLPRDNRRPQREAPPHAVRDGRLHPPPGLPALPAAPRDAPPHVLSEQTEAPARFKGADYPTDALTAADKLLPKKEPNFDNMLARLQAAMAKARRTPPLADGNGPDSAVDDFALPQTPQSAPVVEAVPVVKVAPLPAPHLPFLPPDFFDATQIEPPRSPPPAWRQYAVKLPKDNRPLASIPRWRQRAAENHRHTAVRGWAMSFDPPIEGLHSGSISISDFLLPQPIGRRFAKHIDTGPIVSISPRSLLAFERRNKRRSTLESRNDGGPVLKGASHAQPSLAEPSRTEPPLLSAPEPLLANPIPSKDGRRFLAGGDGAVGTRLVAPQVSADKPSVRFMVSSELDAESLLNEVNQVTLEGMGETDDKRHTKLDVGSVNQTNLTVQKPRTPPPTVPSTVRNIPTSPAAASGPWNKSTLGYPVTSPARDVSQHDHIKSVWETSDATTAPTSAPSQPETPLYPSLSTPSVSNDGSAQAVKTGYGQSSAFAVRSNQGGGYGQFINSGTASPDAGMAGGMAGGMGYGIMGRGGATGAAANGFQQGVWSSPFGTSMAQSTYGYGGAGKATLDQKGFAAKDGAVPYGNEYRYSVSQAAGAYPTATGTGGTYNGYPAAAYNARNPQSVYGQVGGYAHNGFASQTGFGTQMANPRSGAGRGASSFQNVNGVEYQAMSYDPNAAASGYYPAGAQPNYSPGYSTGGVQQQQGSRGAVSRKMW</sequence>
<gene>
    <name evidence="2" type="ORF">LOC62_05G006962</name>
</gene>
<feature type="compositionally biased region" description="Basic and acidic residues" evidence="1">
    <location>
        <begin position="358"/>
        <end position="387"/>
    </location>
</feature>
<feature type="compositionally biased region" description="Low complexity" evidence="1">
    <location>
        <begin position="652"/>
        <end position="670"/>
    </location>
</feature>
<evidence type="ECO:0000256" key="1">
    <source>
        <dbReference type="SAM" id="MobiDB-lite"/>
    </source>
</evidence>
<organism evidence="2 3">
    <name type="scientific">Vanrija pseudolonga</name>
    <dbReference type="NCBI Taxonomy" id="143232"/>
    <lineage>
        <taxon>Eukaryota</taxon>
        <taxon>Fungi</taxon>
        <taxon>Dikarya</taxon>
        <taxon>Basidiomycota</taxon>
        <taxon>Agaricomycotina</taxon>
        <taxon>Tremellomycetes</taxon>
        <taxon>Trichosporonales</taxon>
        <taxon>Trichosporonaceae</taxon>
        <taxon>Vanrija</taxon>
    </lineage>
</organism>